<feature type="compositionally biased region" description="Basic and acidic residues" evidence="4">
    <location>
        <begin position="491"/>
        <end position="510"/>
    </location>
</feature>
<dbReference type="InterPro" id="IPR058923">
    <property type="entry name" value="RCC1-like_dom"/>
</dbReference>
<accession>A0A9N9RXB9</accession>
<feature type="domain" description="RCC1-like" evidence="5">
    <location>
        <begin position="52"/>
        <end position="424"/>
    </location>
</feature>
<feature type="repeat" description="RCC1" evidence="3">
    <location>
        <begin position="271"/>
        <end position="321"/>
    </location>
</feature>
<dbReference type="PANTHER" id="PTHR45982:SF1">
    <property type="entry name" value="REGULATOR OF CHROMOSOME CONDENSATION"/>
    <property type="match status" value="1"/>
</dbReference>
<dbReference type="SUPFAM" id="SSF50985">
    <property type="entry name" value="RCC1/BLIP-II"/>
    <property type="match status" value="1"/>
</dbReference>
<reference evidence="6" key="2">
    <citation type="submission" date="2022-10" db="EMBL/GenBank/DDBJ databases">
        <authorList>
            <consortium name="ENA_rothamsted_submissions"/>
            <consortium name="culmorum"/>
            <person name="King R."/>
        </authorList>
    </citation>
    <scope>NUCLEOTIDE SEQUENCE</scope>
</reference>
<evidence type="ECO:0000259" key="5">
    <source>
        <dbReference type="Pfam" id="PF25390"/>
    </source>
</evidence>
<feature type="repeat" description="RCC1" evidence="3">
    <location>
        <begin position="102"/>
        <end position="153"/>
    </location>
</feature>
<dbReference type="PROSITE" id="PS00625">
    <property type="entry name" value="RCC1_1"/>
    <property type="match status" value="1"/>
</dbReference>
<evidence type="ECO:0000256" key="3">
    <source>
        <dbReference type="PROSITE-ProRule" id="PRU00235"/>
    </source>
</evidence>
<proteinExistence type="predicted"/>
<dbReference type="InterPro" id="IPR051553">
    <property type="entry name" value="Ran_GTPase-activating"/>
</dbReference>
<feature type="compositionally biased region" description="Basic and acidic residues" evidence="4">
    <location>
        <begin position="435"/>
        <end position="468"/>
    </location>
</feature>
<dbReference type="AlphaFoldDB" id="A0A9N9RXB9"/>
<dbReference type="Proteomes" id="UP001153620">
    <property type="component" value="Chromosome 2"/>
</dbReference>
<dbReference type="PANTHER" id="PTHR45982">
    <property type="entry name" value="REGULATOR OF CHROMOSOME CONDENSATION"/>
    <property type="match status" value="1"/>
</dbReference>
<evidence type="ECO:0000313" key="6">
    <source>
        <dbReference type="EMBL" id="CAG9804861.1"/>
    </source>
</evidence>
<keyword evidence="7" id="KW-1185">Reference proteome</keyword>
<name>A0A9N9RXB9_9DIPT</name>
<organism evidence="6 7">
    <name type="scientific">Chironomus riparius</name>
    <dbReference type="NCBI Taxonomy" id="315576"/>
    <lineage>
        <taxon>Eukaryota</taxon>
        <taxon>Metazoa</taxon>
        <taxon>Ecdysozoa</taxon>
        <taxon>Arthropoda</taxon>
        <taxon>Hexapoda</taxon>
        <taxon>Insecta</taxon>
        <taxon>Pterygota</taxon>
        <taxon>Neoptera</taxon>
        <taxon>Endopterygota</taxon>
        <taxon>Diptera</taxon>
        <taxon>Nematocera</taxon>
        <taxon>Chironomoidea</taxon>
        <taxon>Chironomidae</taxon>
        <taxon>Chironominae</taxon>
        <taxon>Chironomus</taxon>
    </lineage>
</organism>
<protein>
    <recommendedName>
        <fullName evidence="5">RCC1-like domain-containing protein</fullName>
    </recommendedName>
</protein>
<dbReference type="GO" id="GO:0005085">
    <property type="term" value="F:guanyl-nucleotide exchange factor activity"/>
    <property type="evidence" value="ECO:0007669"/>
    <property type="project" value="TreeGrafter"/>
</dbReference>
<dbReference type="InterPro" id="IPR000408">
    <property type="entry name" value="Reg_chr_condens"/>
</dbReference>
<reference evidence="6" key="1">
    <citation type="submission" date="2022-01" db="EMBL/GenBank/DDBJ databases">
        <authorList>
            <person name="King R."/>
        </authorList>
    </citation>
    <scope>NUCLEOTIDE SEQUENCE</scope>
</reference>
<dbReference type="GO" id="GO:0005737">
    <property type="term" value="C:cytoplasm"/>
    <property type="evidence" value="ECO:0007669"/>
    <property type="project" value="TreeGrafter"/>
</dbReference>
<gene>
    <name evidence="6" type="ORF">CHIRRI_LOCUS7739</name>
</gene>
<dbReference type="Gene3D" id="2.130.10.30">
    <property type="entry name" value="Regulator of chromosome condensation 1/beta-lactamase-inhibitor protein II"/>
    <property type="match status" value="1"/>
</dbReference>
<evidence type="ECO:0000313" key="7">
    <source>
        <dbReference type="Proteomes" id="UP001153620"/>
    </source>
</evidence>
<keyword evidence="1" id="KW-0344">Guanine-nucleotide releasing factor</keyword>
<dbReference type="PROSITE" id="PS00626">
    <property type="entry name" value="RCC1_2"/>
    <property type="match status" value="2"/>
</dbReference>
<dbReference type="PRINTS" id="PR00633">
    <property type="entry name" value="RCCNDNSATION"/>
</dbReference>
<feature type="repeat" description="RCC1" evidence="3">
    <location>
        <begin position="322"/>
        <end position="374"/>
    </location>
</feature>
<feature type="repeat" description="RCC1" evidence="3">
    <location>
        <begin position="375"/>
        <end position="428"/>
    </location>
</feature>
<feature type="repeat" description="RCC1" evidence="3">
    <location>
        <begin position="50"/>
        <end position="101"/>
    </location>
</feature>
<dbReference type="PROSITE" id="PS50012">
    <property type="entry name" value="RCC1_3"/>
    <property type="match status" value="6"/>
</dbReference>
<evidence type="ECO:0000256" key="2">
    <source>
        <dbReference type="ARBA" id="ARBA00022737"/>
    </source>
</evidence>
<sequence length="518" mass="55748">MAKGRPKSNKETIVAEKKDVAVDSDAPPAKKARQSRIISLPIPELPKKSGNILSCGQNDVGQLGFNPDDVPEKARPALVTDIKDIVDLQAGGMHSLCLTKSGEIWSFGCNDEGALGRDTSEEGSEMKPAKIDLPKKAVRISCGDSHSACLLDDGKVFAWGSFRDAHGSMGLTIEGKKQLPIQVLSDIKAVNIASGSDHFVVLATNGHVYTIGCGEQGQLGRASMRTLTGESRRGTKTLLTPGIITKKAKNFVANGIWATPYCTFLRDASTNDVYGFGLNNYNQICVKKGKNEFEHYPVLTTIQNVKQIAGGQHHTIVLTNDYQVFSIGRKEYGRLGLGEVADDVTELSPIESLNDKKIISISCGAENNFGLSIDGKVYVWGSGTNSALGTGDEDDVVSPKLLVSAQVKEKNILTMSGGGQHSLFLVEVPSTETEEIAKKEPVKATKSNKKETAKNKKEESKEPQEAPKDTNGPTEMEVVAETPSTDVNGNSEKDKDEKTDTASNADEKTAKRGRKRKA</sequence>
<evidence type="ECO:0000256" key="1">
    <source>
        <dbReference type="ARBA" id="ARBA00022658"/>
    </source>
</evidence>
<feature type="region of interest" description="Disordered" evidence="4">
    <location>
        <begin position="432"/>
        <end position="518"/>
    </location>
</feature>
<dbReference type="EMBL" id="OU895878">
    <property type="protein sequence ID" value="CAG9804861.1"/>
    <property type="molecule type" value="Genomic_DNA"/>
</dbReference>
<evidence type="ECO:0000256" key="4">
    <source>
        <dbReference type="SAM" id="MobiDB-lite"/>
    </source>
</evidence>
<feature type="repeat" description="RCC1" evidence="3">
    <location>
        <begin position="154"/>
        <end position="205"/>
    </location>
</feature>
<dbReference type="InterPro" id="IPR009091">
    <property type="entry name" value="RCC1/BLIP-II"/>
</dbReference>
<dbReference type="OrthoDB" id="61110at2759"/>
<dbReference type="Pfam" id="PF25390">
    <property type="entry name" value="WD40_RLD"/>
    <property type="match status" value="1"/>
</dbReference>
<keyword evidence="2" id="KW-0677">Repeat</keyword>